<name>A0A0E9WRS3_ANGAN</name>
<protein>
    <submittedName>
        <fullName evidence="1">Uncharacterized protein</fullName>
    </submittedName>
</protein>
<reference evidence="1" key="2">
    <citation type="journal article" date="2015" name="Fish Shellfish Immunol.">
        <title>Early steps in the European eel (Anguilla anguilla)-Vibrio vulnificus interaction in the gills: Role of the RtxA13 toxin.</title>
        <authorList>
            <person name="Callol A."/>
            <person name="Pajuelo D."/>
            <person name="Ebbesson L."/>
            <person name="Teles M."/>
            <person name="MacKenzie S."/>
            <person name="Amaro C."/>
        </authorList>
    </citation>
    <scope>NUCLEOTIDE SEQUENCE</scope>
</reference>
<reference evidence="1" key="1">
    <citation type="submission" date="2014-11" db="EMBL/GenBank/DDBJ databases">
        <authorList>
            <person name="Amaro Gonzalez C."/>
        </authorList>
    </citation>
    <scope>NUCLEOTIDE SEQUENCE</scope>
</reference>
<sequence>MRKTLSNLSLSIAVCFRQLNDLQVVQSESTPPLFATLAFPTIAKLGGGDTQ</sequence>
<organism evidence="1">
    <name type="scientific">Anguilla anguilla</name>
    <name type="common">European freshwater eel</name>
    <name type="synonym">Muraena anguilla</name>
    <dbReference type="NCBI Taxonomy" id="7936"/>
    <lineage>
        <taxon>Eukaryota</taxon>
        <taxon>Metazoa</taxon>
        <taxon>Chordata</taxon>
        <taxon>Craniata</taxon>
        <taxon>Vertebrata</taxon>
        <taxon>Euteleostomi</taxon>
        <taxon>Actinopterygii</taxon>
        <taxon>Neopterygii</taxon>
        <taxon>Teleostei</taxon>
        <taxon>Anguilliformes</taxon>
        <taxon>Anguillidae</taxon>
        <taxon>Anguilla</taxon>
    </lineage>
</organism>
<dbReference type="AlphaFoldDB" id="A0A0E9WRS3"/>
<dbReference type="EMBL" id="GBXM01015601">
    <property type="protein sequence ID" value="JAH92976.1"/>
    <property type="molecule type" value="Transcribed_RNA"/>
</dbReference>
<evidence type="ECO:0000313" key="1">
    <source>
        <dbReference type="EMBL" id="JAH92976.1"/>
    </source>
</evidence>
<accession>A0A0E9WRS3</accession>
<proteinExistence type="predicted"/>